<dbReference type="EMBL" id="WDPD01000014">
    <property type="protein sequence ID" value="KAB7459535.1"/>
    <property type="molecule type" value="Genomic_DNA"/>
</dbReference>
<reference evidence="2 3" key="1">
    <citation type="journal article" date="2019" name="Nat. Med.">
        <title>A library of human gut bacterial isolates paired with longitudinal multiomics data enables mechanistic microbiome research.</title>
        <authorList>
            <person name="Poyet M."/>
            <person name="Groussin M."/>
            <person name="Gibbons S.M."/>
            <person name="Avila-Pacheco J."/>
            <person name="Jiang X."/>
            <person name="Kearney S.M."/>
            <person name="Perrotta A.R."/>
            <person name="Berdy B."/>
            <person name="Zhao S."/>
            <person name="Lieberman T.D."/>
            <person name="Swanson P.K."/>
            <person name="Smith M."/>
            <person name="Roesemann S."/>
            <person name="Alexander J.E."/>
            <person name="Rich S.A."/>
            <person name="Livny J."/>
            <person name="Vlamakis H."/>
            <person name="Clish C."/>
            <person name="Bullock K."/>
            <person name="Deik A."/>
            <person name="Scott J."/>
            <person name="Pierce K.A."/>
            <person name="Xavier R.J."/>
            <person name="Alm E.J."/>
        </authorList>
    </citation>
    <scope>NUCLEOTIDE SEQUENCE [LARGE SCALE GENOMIC DNA]</scope>
    <source>
        <strain evidence="2 3">BIOML-A2</strain>
    </source>
</reference>
<feature type="domain" description="HTH cro/C1-type" evidence="1">
    <location>
        <begin position="16"/>
        <end position="70"/>
    </location>
</feature>
<dbReference type="RefSeq" id="WP_129880177.1">
    <property type="nucleotide sequence ID" value="NZ_CP162924.1"/>
</dbReference>
<dbReference type="CDD" id="cd00093">
    <property type="entry name" value="HTH_XRE"/>
    <property type="match status" value="1"/>
</dbReference>
<dbReference type="SMART" id="SM00530">
    <property type="entry name" value="HTH_XRE"/>
    <property type="match status" value="1"/>
</dbReference>
<dbReference type="Pfam" id="PF13443">
    <property type="entry name" value="HTH_26"/>
    <property type="match status" value="1"/>
</dbReference>
<dbReference type="PROSITE" id="PS50943">
    <property type="entry name" value="HTH_CROC1"/>
    <property type="match status" value="1"/>
</dbReference>
<dbReference type="Proteomes" id="UP000429211">
    <property type="component" value="Unassembled WGS sequence"/>
</dbReference>
<gene>
    <name evidence="2" type="ORF">GBB04_09970</name>
</gene>
<dbReference type="AlphaFoldDB" id="A0A7J5TFL8"/>
<evidence type="ECO:0000313" key="3">
    <source>
        <dbReference type="Proteomes" id="UP000429211"/>
    </source>
</evidence>
<evidence type="ECO:0000259" key="1">
    <source>
        <dbReference type="PROSITE" id="PS50943"/>
    </source>
</evidence>
<comment type="caution">
    <text evidence="2">The sequence shown here is derived from an EMBL/GenBank/DDBJ whole genome shotgun (WGS) entry which is preliminary data.</text>
</comment>
<dbReference type="Gene3D" id="1.10.260.40">
    <property type="entry name" value="lambda repressor-like DNA-binding domains"/>
    <property type="match status" value="1"/>
</dbReference>
<dbReference type="InterPro" id="IPR001387">
    <property type="entry name" value="Cro/C1-type_HTH"/>
</dbReference>
<name>A0A7J5TFL8_9BIFI</name>
<evidence type="ECO:0000313" key="2">
    <source>
        <dbReference type="EMBL" id="KAB7459535.1"/>
    </source>
</evidence>
<dbReference type="InterPro" id="IPR010982">
    <property type="entry name" value="Lambda_DNA-bd_dom_sf"/>
</dbReference>
<accession>A0A7J5TFL8</accession>
<dbReference type="SUPFAM" id="SSF47413">
    <property type="entry name" value="lambda repressor-like DNA-binding domains"/>
    <property type="match status" value="1"/>
</dbReference>
<proteinExistence type="predicted"/>
<organism evidence="2 3">
    <name type="scientific">Bifidobacterium dentium</name>
    <dbReference type="NCBI Taxonomy" id="1689"/>
    <lineage>
        <taxon>Bacteria</taxon>
        <taxon>Bacillati</taxon>
        <taxon>Actinomycetota</taxon>
        <taxon>Actinomycetes</taxon>
        <taxon>Bifidobacteriales</taxon>
        <taxon>Bifidobacteriaceae</taxon>
        <taxon>Bifidobacterium</taxon>
    </lineage>
</organism>
<protein>
    <submittedName>
        <fullName evidence="2">Helix-turn-helix transcriptional regulator</fullName>
    </submittedName>
</protein>
<dbReference type="GO" id="GO:0003677">
    <property type="term" value="F:DNA binding"/>
    <property type="evidence" value="ECO:0007669"/>
    <property type="project" value="InterPro"/>
</dbReference>
<sequence length="81" mass="8839">MESLNILNSSGTAHRIRVLLADRNMTQSSLATALGLSRSALSQRIRGNTQFKADEIVEIAKLLSVTPNDLLISNSRDMKNA</sequence>